<protein>
    <submittedName>
        <fullName evidence="1">Uncharacterized protein</fullName>
    </submittedName>
</protein>
<dbReference type="Proteomes" id="UP000036061">
    <property type="component" value="Chromosome"/>
</dbReference>
<sequence>MHDELVEVFDSLYSAIVYSPATPTFKTKFITITVIYLLKMCLNKISGEGVIYGSNHFRC</sequence>
<accession>A0A2Z4MFR6</accession>
<evidence type="ECO:0000313" key="1">
    <source>
        <dbReference type="EMBL" id="AWX55377.1"/>
    </source>
</evidence>
<organism evidence="1 2">
    <name type="scientific">Brevibacillus brevis</name>
    <name type="common">Bacillus brevis</name>
    <dbReference type="NCBI Taxonomy" id="1393"/>
    <lineage>
        <taxon>Bacteria</taxon>
        <taxon>Bacillati</taxon>
        <taxon>Bacillota</taxon>
        <taxon>Bacilli</taxon>
        <taxon>Bacillales</taxon>
        <taxon>Paenibacillaceae</taxon>
        <taxon>Brevibacillus</taxon>
    </lineage>
</organism>
<dbReference type="EMBL" id="CP030117">
    <property type="protein sequence ID" value="AWX55377.1"/>
    <property type="molecule type" value="Genomic_DNA"/>
</dbReference>
<proteinExistence type="predicted"/>
<reference evidence="1 2" key="1">
    <citation type="journal article" date="2015" name="Genome Announc.">
        <title>Draft Genome Sequence of Brevibacillus brevis DZQ7, a Plant Growth-Promoting Rhizobacterium with Broad-Spectrum Antimicrobial Activity.</title>
        <authorList>
            <person name="Hou Q."/>
            <person name="Wang C."/>
            <person name="Hou X."/>
            <person name="Xia Z."/>
            <person name="Ye J."/>
            <person name="Liu K."/>
            <person name="Liu H."/>
            <person name="Wang J."/>
            <person name="Guo H."/>
            <person name="Yu X."/>
            <person name="Yang Y."/>
            <person name="Du B."/>
            <person name="Ding Y."/>
        </authorList>
    </citation>
    <scope>NUCLEOTIDE SEQUENCE [LARGE SCALE GENOMIC DNA]</scope>
    <source>
        <strain evidence="1 2">DZQ7</strain>
    </source>
</reference>
<dbReference type="AlphaFoldDB" id="A0A2Z4MFR6"/>
<name>A0A2Z4MFR6_BREBE</name>
<evidence type="ECO:0000313" key="2">
    <source>
        <dbReference type="Proteomes" id="UP000036061"/>
    </source>
</evidence>
<gene>
    <name evidence="1" type="ORF">AB432_010110</name>
</gene>